<dbReference type="AlphaFoldDB" id="W0F5T1"/>
<reference evidence="1 2" key="1">
    <citation type="submission" date="2013-12" db="EMBL/GenBank/DDBJ databases">
        <authorList>
            <consortium name="DOE Joint Genome Institute"/>
            <person name="Eisen J."/>
            <person name="Huntemann M."/>
            <person name="Han J."/>
            <person name="Chen A."/>
            <person name="Kyrpides N."/>
            <person name="Mavromatis K."/>
            <person name="Markowitz V."/>
            <person name="Palaniappan K."/>
            <person name="Ivanova N."/>
            <person name="Schaumberg A."/>
            <person name="Pati A."/>
            <person name="Liolios K."/>
            <person name="Nordberg H.P."/>
            <person name="Cantor M.N."/>
            <person name="Hua S.X."/>
            <person name="Woyke T."/>
        </authorList>
    </citation>
    <scope>NUCLEOTIDE SEQUENCE [LARGE SCALE GENOMIC DNA]</scope>
    <source>
        <strain evidence="2">DSM 19437</strain>
    </source>
</reference>
<proteinExistence type="predicted"/>
<dbReference type="KEGG" id="nso:NIASO_02715"/>
<dbReference type="HOGENOM" id="CLU_3045775_0_0_10"/>
<sequence length="54" mass="6187">MKKELEAEKLNLAAFLKMAARFGLSDDETEMQIDFYLEKIATLKKQLDNQNPPG</sequence>
<dbReference type="EMBL" id="CP007035">
    <property type="protein sequence ID" value="AHF17158.1"/>
    <property type="molecule type" value="Genomic_DNA"/>
</dbReference>
<organism evidence="1 2">
    <name type="scientific">Niabella soli DSM 19437</name>
    <dbReference type="NCBI Taxonomy" id="929713"/>
    <lineage>
        <taxon>Bacteria</taxon>
        <taxon>Pseudomonadati</taxon>
        <taxon>Bacteroidota</taxon>
        <taxon>Chitinophagia</taxon>
        <taxon>Chitinophagales</taxon>
        <taxon>Chitinophagaceae</taxon>
        <taxon>Niabella</taxon>
    </lineage>
</organism>
<evidence type="ECO:0000313" key="2">
    <source>
        <dbReference type="Proteomes" id="UP000003586"/>
    </source>
</evidence>
<protein>
    <submittedName>
        <fullName evidence="1">Uncharacterized protein</fullName>
    </submittedName>
</protein>
<gene>
    <name evidence="1" type="ORF">NIASO_02715</name>
</gene>
<dbReference type="RefSeq" id="WP_157547181.1">
    <property type="nucleotide sequence ID" value="NZ_CP007035.1"/>
</dbReference>
<name>W0F5T1_9BACT</name>
<dbReference type="STRING" id="929713.NIASO_02715"/>
<evidence type="ECO:0000313" key="1">
    <source>
        <dbReference type="EMBL" id="AHF17158.1"/>
    </source>
</evidence>
<dbReference type="Proteomes" id="UP000003586">
    <property type="component" value="Chromosome"/>
</dbReference>
<keyword evidence="2" id="KW-1185">Reference proteome</keyword>
<accession>W0F5T1</accession>